<accession>A0A6H5GQ16</accession>
<evidence type="ECO:0000313" key="1">
    <source>
        <dbReference type="EMBL" id="CAB0005513.1"/>
    </source>
</evidence>
<name>A0A6H5GQ16_9HEMI</name>
<dbReference type="Proteomes" id="UP000479000">
    <property type="component" value="Unassembled WGS sequence"/>
</dbReference>
<dbReference type="EMBL" id="CADCXU010016529">
    <property type="protein sequence ID" value="CAB0005513.1"/>
    <property type="molecule type" value="Genomic_DNA"/>
</dbReference>
<gene>
    <name evidence="1" type="ORF">NTEN_LOCUS10990</name>
</gene>
<dbReference type="AlphaFoldDB" id="A0A6H5GQ16"/>
<evidence type="ECO:0000313" key="2">
    <source>
        <dbReference type="Proteomes" id="UP000479000"/>
    </source>
</evidence>
<protein>
    <submittedName>
        <fullName evidence="1">Uncharacterized protein</fullName>
    </submittedName>
</protein>
<organism evidence="1 2">
    <name type="scientific">Nesidiocoris tenuis</name>
    <dbReference type="NCBI Taxonomy" id="355587"/>
    <lineage>
        <taxon>Eukaryota</taxon>
        <taxon>Metazoa</taxon>
        <taxon>Ecdysozoa</taxon>
        <taxon>Arthropoda</taxon>
        <taxon>Hexapoda</taxon>
        <taxon>Insecta</taxon>
        <taxon>Pterygota</taxon>
        <taxon>Neoptera</taxon>
        <taxon>Paraneoptera</taxon>
        <taxon>Hemiptera</taxon>
        <taxon>Heteroptera</taxon>
        <taxon>Panheteroptera</taxon>
        <taxon>Cimicomorpha</taxon>
        <taxon>Miridae</taxon>
        <taxon>Dicyphina</taxon>
        <taxon>Nesidiocoris</taxon>
    </lineage>
</organism>
<feature type="non-terminal residue" evidence="1">
    <location>
        <position position="1"/>
    </location>
</feature>
<proteinExistence type="predicted"/>
<reference evidence="1 2" key="1">
    <citation type="submission" date="2020-02" db="EMBL/GenBank/DDBJ databases">
        <authorList>
            <person name="Ferguson B K."/>
        </authorList>
    </citation>
    <scope>NUCLEOTIDE SEQUENCE [LARGE SCALE GENOMIC DNA]</scope>
</reference>
<keyword evidence="2" id="KW-1185">Reference proteome</keyword>
<sequence>GPIPGRFVSCIFTATVWQYHSPAKQTEERIIVYRSSLASSSHNSSPVNNLQRVAQVLPYMY</sequence>